<dbReference type="EMBL" id="JACSPR010000014">
    <property type="protein sequence ID" value="MBD8031343.1"/>
    <property type="molecule type" value="Genomic_DNA"/>
</dbReference>
<name>A0A8I0HRG7_9CORY</name>
<comment type="caution">
    <text evidence="3">The sequence shown here is derived from an EMBL/GenBank/DDBJ whole genome shotgun (WGS) entry which is preliminary data.</text>
</comment>
<dbReference type="RefSeq" id="WP_191734570.1">
    <property type="nucleotide sequence ID" value="NZ_JACSPR010000014.1"/>
</dbReference>
<gene>
    <name evidence="3" type="ORF">H9627_13650</name>
</gene>
<sequence length="215" mass="22820">MTVDSPRARTERALAELVATEGPRAVTVARIRAAARVDQSVAADVVRQWRGTQRVGATDEVAVPATEDEARAFEALRAIIRQAVLAERATQDDAVNQAASAATEEAEEAHQEAARLVEELEKEKAITAEQATIIAALKAELAAAATEADRLRDELAHQREVAGAAREEAAEARGKLFVYEQQAAAQAAQATEAPVPAKGREQSTATTTTNSKTGE</sequence>
<evidence type="ECO:0000313" key="4">
    <source>
        <dbReference type="Proteomes" id="UP000650224"/>
    </source>
</evidence>
<evidence type="ECO:0000256" key="2">
    <source>
        <dbReference type="SAM" id="MobiDB-lite"/>
    </source>
</evidence>
<dbReference type="Proteomes" id="UP000650224">
    <property type="component" value="Unassembled WGS sequence"/>
</dbReference>
<feature type="region of interest" description="Disordered" evidence="2">
    <location>
        <begin position="183"/>
        <end position="215"/>
    </location>
</feature>
<accession>A0A8I0HRG7</accession>
<evidence type="ECO:0000256" key="1">
    <source>
        <dbReference type="SAM" id="Coils"/>
    </source>
</evidence>
<evidence type="ECO:0000313" key="3">
    <source>
        <dbReference type="EMBL" id="MBD8031343.1"/>
    </source>
</evidence>
<reference evidence="3 4" key="1">
    <citation type="submission" date="2020-08" db="EMBL/GenBank/DDBJ databases">
        <title>A Genomic Blueprint of the Chicken Gut Microbiome.</title>
        <authorList>
            <person name="Gilroy R."/>
            <person name="Ravi A."/>
            <person name="Getino M."/>
            <person name="Pursley I."/>
            <person name="Horton D.L."/>
            <person name="Alikhan N.-F."/>
            <person name="Baker D."/>
            <person name="Gharbi K."/>
            <person name="Hall N."/>
            <person name="Watson M."/>
            <person name="Adriaenssens E.M."/>
            <person name="Foster-Nyarko E."/>
            <person name="Jarju S."/>
            <person name="Secka A."/>
            <person name="Antonio M."/>
            <person name="Oren A."/>
            <person name="Chaudhuri R."/>
            <person name="La Ragione R.M."/>
            <person name="Hildebrand F."/>
            <person name="Pallen M.J."/>
        </authorList>
    </citation>
    <scope>NUCLEOTIDE SEQUENCE [LARGE SCALE GENOMIC DNA]</scope>
    <source>
        <strain evidence="3 4">Sa1YVA5</strain>
    </source>
</reference>
<protein>
    <submittedName>
        <fullName evidence="3">Uncharacterized protein</fullName>
    </submittedName>
</protein>
<dbReference type="AlphaFoldDB" id="A0A8I0HRG7"/>
<organism evidence="3 4">
    <name type="scientific">Corynebacterium gallinarum</name>
    <dbReference type="NCBI Taxonomy" id="2762214"/>
    <lineage>
        <taxon>Bacteria</taxon>
        <taxon>Bacillati</taxon>
        <taxon>Actinomycetota</taxon>
        <taxon>Actinomycetes</taxon>
        <taxon>Mycobacteriales</taxon>
        <taxon>Corynebacteriaceae</taxon>
        <taxon>Corynebacterium</taxon>
    </lineage>
</organism>
<keyword evidence="4" id="KW-1185">Reference proteome</keyword>
<proteinExistence type="predicted"/>
<keyword evidence="1" id="KW-0175">Coiled coil</keyword>
<feature type="coiled-coil region" evidence="1">
    <location>
        <begin position="99"/>
        <end position="168"/>
    </location>
</feature>